<dbReference type="PANTHER" id="PTHR42740">
    <property type="entry name" value="RIBONUCLEASE VAPC3"/>
    <property type="match status" value="1"/>
</dbReference>
<dbReference type="PANTHER" id="PTHR42740:SF1">
    <property type="entry name" value="RIBONUCLEASE VAPC3"/>
    <property type="match status" value="1"/>
</dbReference>
<accession>A0A6J7M0K2</accession>
<evidence type="ECO:0000256" key="4">
    <source>
        <dbReference type="ARBA" id="ARBA00022801"/>
    </source>
</evidence>
<feature type="domain" description="PIN" evidence="6">
    <location>
        <begin position="2"/>
        <end position="80"/>
    </location>
</feature>
<sequence length="93" mass="10342">MELLAGARDERQLTQLRGLLARTTMLPTSPADFELAAAMYRACRVRGETVRKLIDCLIAAVAVRADVEILHADADFTTLARHTDVRVHPESLR</sequence>
<dbReference type="EMBL" id="CAFBOL010000002">
    <property type="protein sequence ID" value="CAB4971184.1"/>
    <property type="molecule type" value="Genomic_DNA"/>
</dbReference>
<dbReference type="AlphaFoldDB" id="A0A6J7M0K2"/>
<name>A0A6J7M0K2_9ZZZZ</name>
<organism evidence="12">
    <name type="scientific">freshwater metagenome</name>
    <dbReference type="NCBI Taxonomy" id="449393"/>
    <lineage>
        <taxon>unclassified sequences</taxon>
        <taxon>metagenomes</taxon>
        <taxon>ecological metagenomes</taxon>
    </lineage>
</organism>
<dbReference type="EMBL" id="CAESGF010000019">
    <property type="protein sequence ID" value="CAB4364829.1"/>
    <property type="molecule type" value="Genomic_DNA"/>
</dbReference>
<dbReference type="GO" id="GO:0004540">
    <property type="term" value="F:RNA nuclease activity"/>
    <property type="evidence" value="ECO:0007669"/>
    <property type="project" value="TreeGrafter"/>
</dbReference>
<evidence type="ECO:0000313" key="9">
    <source>
        <dbReference type="EMBL" id="CAB4809025.1"/>
    </source>
</evidence>
<dbReference type="InterPro" id="IPR051749">
    <property type="entry name" value="PINc/VapC_TA_RNase"/>
</dbReference>
<dbReference type="InterPro" id="IPR002716">
    <property type="entry name" value="PIN_dom"/>
</dbReference>
<evidence type="ECO:0000256" key="5">
    <source>
        <dbReference type="ARBA" id="ARBA00022842"/>
    </source>
</evidence>
<evidence type="ECO:0000313" key="11">
    <source>
        <dbReference type="EMBL" id="CAB4947064.1"/>
    </source>
</evidence>
<evidence type="ECO:0000256" key="2">
    <source>
        <dbReference type="ARBA" id="ARBA00022722"/>
    </source>
</evidence>
<keyword evidence="4" id="KW-0378">Hydrolase</keyword>
<evidence type="ECO:0000313" key="10">
    <source>
        <dbReference type="EMBL" id="CAB4846630.1"/>
    </source>
</evidence>
<proteinExistence type="predicted"/>
<evidence type="ECO:0000313" key="7">
    <source>
        <dbReference type="EMBL" id="CAB4364829.1"/>
    </source>
</evidence>
<dbReference type="Pfam" id="PF01850">
    <property type="entry name" value="PIN"/>
    <property type="match status" value="1"/>
</dbReference>
<dbReference type="EMBL" id="CAEZYF010000017">
    <property type="protein sequence ID" value="CAB4734833.1"/>
    <property type="molecule type" value="Genomic_DNA"/>
</dbReference>
<dbReference type="GO" id="GO:0016787">
    <property type="term" value="F:hydrolase activity"/>
    <property type="evidence" value="ECO:0007669"/>
    <property type="project" value="UniProtKB-KW"/>
</dbReference>
<keyword evidence="2" id="KW-0540">Nuclease</keyword>
<dbReference type="Gene3D" id="3.40.50.1010">
    <property type="entry name" value="5'-nuclease"/>
    <property type="match status" value="1"/>
</dbReference>
<evidence type="ECO:0000256" key="3">
    <source>
        <dbReference type="ARBA" id="ARBA00022723"/>
    </source>
</evidence>
<dbReference type="EMBL" id="CAFBMT010000018">
    <property type="protein sequence ID" value="CAB4947064.1"/>
    <property type="molecule type" value="Genomic_DNA"/>
</dbReference>
<reference evidence="12" key="1">
    <citation type="submission" date="2020-05" db="EMBL/GenBank/DDBJ databases">
        <authorList>
            <person name="Chiriac C."/>
            <person name="Salcher M."/>
            <person name="Ghai R."/>
            <person name="Kavagutti S V."/>
        </authorList>
    </citation>
    <scope>NUCLEOTIDE SEQUENCE</scope>
</reference>
<keyword evidence="3" id="KW-0479">Metal-binding</keyword>
<evidence type="ECO:0000259" key="6">
    <source>
        <dbReference type="Pfam" id="PF01850"/>
    </source>
</evidence>
<keyword evidence="5" id="KW-0460">Magnesium</keyword>
<evidence type="ECO:0000256" key="1">
    <source>
        <dbReference type="ARBA" id="ARBA00022649"/>
    </source>
</evidence>
<dbReference type="GO" id="GO:0046872">
    <property type="term" value="F:metal ion binding"/>
    <property type="evidence" value="ECO:0007669"/>
    <property type="project" value="UniProtKB-KW"/>
</dbReference>
<protein>
    <submittedName>
        <fullName evidence="12">Unannotated protein</fullName>
    </submittedName>
</protein>
<gene>
    <name evidence="8" type="ORF">UFOPK2656_02427</name>
    <name evidence="9" type="ORF">UFOPK3099_00606</name>
    <name evidence="10" type="ORF">UFOPK3267_00287</name>
    <name evidence="11" type="ORF">UFOPK3651_02591</name>
    <name evidence="12" type="ORF">UFOPK3931_00128</name>
    <name evidence="7" type="ORF">UFOPK4189_02588</name>
</gene>
<dbReference type="SUPFAM" id="SSF88723">
    <property type="entry name" value="PIN domain-like"/>
    <property type="match status" value="1"/>
</dbReference>
<dbReference type="InterPro" id="IPR029060">
    <property type="entry name" value="PIN-like_dom_sf"/>
</dbReference>
<dbReference type="EMBL" id="CAFAAV010000031">
    <property type="protein sequence ID" value="CAB4809025.1"/>
    <property type="molecule type" value="Genomic_DNA"/>
</dbReference>
<evidence type="ECO:0000313" key="8">
    <source>
        <dbReference type="EMBL" id="CAB4734833.1"/>
    </source>
</evidence>
<evidence type="ECO:0000313" key="12">
    <source>
        <dbReference type="EMBL" id="CAB4971184.1"/>
    </source>
</evidence>
<dbReference type="EMBL" id="CAFBIY010000009">
    <property type="protein sequence ID" value="CAB4846630.1"/>
    <property type="molecule type" value="Genomic_DNA"/>
</dbReference>
<keyword evidence="1" id="KW-1277">Toxin-antitoxin system</keyword>